<name>A0A0C2IVE8_THEKT</name>
<comment type="caution">
    <text evidence="2">The sequence shown here is derived from an EMBL/GenBank/DDBJ whole genome shotgun (WGS) entry which is preliminary data.</text>
</comment>
<keyword evidence="1" id="KW-0812">Transmembrane</keyword>
<keyword evidence="3" id="KW-1185">Reference proteome</keyword>
<dbReference type="EMBL" id="JWZT01005416">
    <property type="protein sequence ID" value="KII60822.1"/>
    <property type="molecule type" value="Genomic_DNA"/>
</dbReference>
<proteinExistence type="predicted"/>
<evidence type="ECO:0000256" key="1">
    <source>
        <dbReference type="SAM" id="Phobius"/>
    </source>
</evidence>
<organism evidence="2 3">
    <name type="scientific">Thelohanellus kitauei</name>
    <name type="common">Myxosporean</name>
    <dbReference type="NCBI Taxonomy" id="669202"/>
    <lineage>
        <taxon>Eukaryota</taxon>
        <taxon>Metazoa</taxon>
        <taxon>Cnidaria</taxon>
        <taxon>Myxozoa</taxon>
        <taxon>Myxosporea</taxon>
        <taxon>Bivalvulida</taxon>
        <taxon>Platysporina</taxon>
        <taxon>Myxobolidae</taxon>
        <taxon>Thelohanellus</taxon>
    </lineage>
</organism>
<keyword evidence="1" id="KW-0472">Membrane</keyword>
<dbReference type="AlphaFoldDB" id="A0A0C2IVE8"/>
<feature type="transmembrane region" description="Helical" evidence="1">
    <location>
        <begin position="66"/>
        <end position="88"/>
    </location>
</feature>
<evidence type="ECO:0000313" key="2">
    <source>
        <dbReference type="EMBL" id="KII60822.1"/>
    </source>
</evidence>
<accession>A0A0C2IVE8</accession>
<reference evidence="2 3" key="1">
    <citation type="journal article" date="2014" name="Genome Biol. Evol.">
        <title>The genome of the myxosporean Thelohanellus kitauei shows adaptations to nutrient acquisition within its fish host.</title>
        <authorList>
            <person name="Yang Y."/>
            <person name="Xiong J."/>
            <person name="Zhou Z."/>
            <person name="Huo F."/>
            <person name="Miao W."/>
            <person name="Ran C."/>
            <person name="Liu Y."/>
            <person name="Zhang J."/>
            <person name="Feng J."/>
            <person name="Wang M."/>
            <person name="Wang M."/>
            <person name="Wang L."/>
            <person name="Yao B."/>
        </authorList>
    </citation>
    <scope>NUCLEOTIDE SEQUENCE [LARGE SCALE GENOMIC DNA]</scope>
    <source>
        <strain evidence="2">Wuqing</strain>
    </source>
</reference>
<feature type="transmembrane region" description="Helical" evidence="1">
    <location>
        <begin position="20"/>
        <end position="40"/>
    </location>
</feature>
<sequence>MNVPTVYYRMNHFRPKRPSFYILLFISQVPGLHLFDAIAYEEFIYRNSIGFNDFFDVKYRFDKYPAVAYLILVYLDGLVYILLEYLIVKYIGNVKFRIVQNCYYIKDKIQKAFYRPYLVCFYHKNLYILFSLESPDLI</sequence>
<evidence type="ECO:0000313" key="3">
    <source>
        <dbReference type="Proteomes" id="UP000031668"/>
    </source>
</evidence>
<keyword evidence="1" id="KW-1133">Transmembrane helix</keyword>
<protein>
    <submittedName>
        <fullName evidence="2">Uncharacterized protein</fullName>
    </submittedName>
</protein>
<dbReference type="Proteomes" id="UP000031668">
    <property type="component" value="Unassembled WGS sequence"/>
</dbReference>
<gene>
    <name evidence="2" type="ORF">RF11_07112</name>
</gene>